<dbReference type="AlphaFoldDB" id="A0A9P8TAX5"/>
<proteinExistence type="predicted"/>
<sequence length="229" mass="26715">MITTDSYSPQSESLTHLQYQLTELQTILSETDGNKRHLVDKIDELIKSFKGSEVSDEIQDTLNHIQDFINSQLNRAKEVNREPLSSLEKLKLQNAELKRLYESKLAYYKEISDINGEYESSIEKLLSRLKDIKHTQNLQNLNSIRAKSHKLNQLKISEFEIFDQLSQVENVNCKLVRIITNLIKILNSGNDSDEEIKLNQLIYQLKFYSNLVEGKNPYYDPDFDHIFES</sequence>
<accession>A0A9P8TAX5</accession>
<keyword evidence="2" id="KW-1185">Reference proteome</keyword>
<evidence type="ECO:0000313" key="2">
    <source>
        <dbReference type="Proteomes" id="UP000769528"/>
    </source>
</evidence>
<gene>
    <name evidence="1" type="ORF">WICMUC_004450</name>
</gene>
<organism evidence="1 2">
    <name type="scientific">Wickerhamomyces mucosus</name>
    <dbReference type="NCBI Taxonomy" id="1378264"/>
    <lineage>
        <taxon>Eukaryota</taxon>
        <taxon>Fungi</taxon>
        <taxon>Dikarya</taxon>
        <taxon>Ascomycota</taxon>
        <taxon>Saccharomycotina</taxon>
        <taxon>Saccharomycetes</taxon>
        <taxon>Phaffomycetales</taxon>
        <taxon>Wickerhamomycetaceae</taxon>
        <taxon>Wickerhamomyces</taxon>
    </lineage>
</organism>
<comment type="caution">
    <text evidence="1">The sequence shown here is derived from an EMBL/GenBank/DDBJ whole genome shotgun (WGS) entry which is preliminary data.</text>
</comment>
<reference evidence="1" key="2">
    <citation type="submission" date="2021-01" db="EMBL/GenBank/DDBJ databases">
        <authorList>
            <person name="Schikora-Tamarit M.A."/>
        </authorList>
    </citation>
    <scope>NUCLEOTIDE SEQUENCE</scope>
    <source>
        <strain evidence="1">CBS6341</strain>
    </source>
</reference>
<evidence type="ECO:0000313" key="1">
    <source>
        <dbReference type="EMBL" id="KAH3672079.1"/>
    </source>
</evidence>
<name>A0A9P8TAX5_9ASCO</name>
<dbReference type="Proteomes" id="UP000769528">
    <property type="component" value="Unassembled WGS sequence"/>
</dbReference>
<protein>
    <submittedName>
        <fullName evidence="1">Uncharacterized protein</fullName>
    </submittedName>
</protein>
<dbReference type="EMBL" id="JAEUBF010001222">
    <property type="protein sequence ID" value="KAH3672079.1"/>
    <property type="molecule type" value="Genomic_DNA"/>
</dbReference>
<reference evidence="1" key="1">
    <citation type="journal article" date="2021" name="Open Biol.">
        <title>Shared evolutionary footprints suggest mitochondrial oxidative damage underlies multiple complex I losses in fungi.</title>
        <authorList>
            <person name="Schikora-Tamarit M.A."/>
            <person name="Marcet-Houben M."/>
            <person name="Nosek J."/>
            <person name="Gabaldon T."/>
        </authorList>
    </citation>
    <scope>NUCLEOTIDE SEQUENCE</scope>
    <source>
        <strain evidence="1">CBS6341</strain>
    </source>
</reference>